<feature type="region of interest" description="Disordered" evidence="1">
    <location>
        <begin position="103"/>
        <end position="126"/>
    </location>
</feature>
<name>A0A1Y2A826_9PLEO</name>
<evidence type="ECO:0000256" key="1">
    <source>
        <dbReference type="SAM" id="MobiDB-lite"/>
    </source>
</evidence>
<reference evidence="2 3" key="1">
    <citation type="submission" date="2016-07" db="EMBL/GenBank/DDBJ databases">
        <title>Pervasive Adenine N6-methylation of Active Genes in Fungi.</title>
        <authorList>
            <consortium name="DOE Joint Genome Institute"/>
            <person name="Mondo S.J."/>
            <person name="Dannebaum R.O."/>
            <person name="Kuo R.C."/>
            <person name="Labutti K."/>
            <person name="Haridas S."/>
            <person name="Kuo A."/>
            <person name="Salamov A."/>
            <person name="Ahrendt S.R."/>
            <person name="Lipzen A."/>
            <person name="Sullivan W."/>
            <person name="Andreopoulos W.B."/>
            <person name="Clum A."/>
            <person name="Lindquist E."/>
            <person name="Daum C."/>
            <person name="Ramamoorthy G.K."/>
            <person name="Gryganskyi A."/>
            <person name="Culley D."/>
            <person name="Magnuson J.K."/>
            <person name="James T.Y."/>
            <person name="O'Malley M.A."/>
            <person name="Stajich J.E."/>
            <person name="Spatafora J.W."/>
            <person name="Visel A."/>
            <person name="Grigoriev I.V."/>
        </authorList>
    </citation>
    <scope>NUCLEOTIDE SEQUENCE [LARGE SCALE GENOMIC DNA]</scope>
    <source>
        <strain evidence="2 3">CBS 115471</strain>
    </source>
</reference>
<evidence type="ECO:0000313" key="3">
    <source>
        <dbReference type="Proteomes" id="UP000193144"/>
    </source>
</evidence>
<evidence type="ECO:0000313" key="2">
    <source>
        <dbReference type="EMBL" id="ORY18195.1"/>
    </source>
</evidence>
<keyword evidence="3" id="KW-1185">Reference proteome</keyword>
<gene>
    <name evidence="2" type="ORF">BCR34DRAFT_596426</name>
</gene>
<proteinExistence type="predicted"/>
<comment type="caution">
    <text evidence="2">The sequence shown here is derived from an EMBL/GenBank/DDBJ whole genome shotgun (WGS) entry which is preliminary data.</text>
</comment>
<accession>A0A1Y2A826</accession>
<organism evidence="2 3">
    <name type="scientific">Clohesyomyces aquaticus</name>
    <dbReference type="NCBI Taxonomy" id="1231657"/>
    <lineage>
        <taxon>Eukaryota</taxon>
        <taxon>Fungi</taxon>
        <taxon>Dikarya</taxon>
        <taxon>Ascomycota</taxon>
        <taxon>Pezizomycotina</taxon>
        <taxon>Dothideomycetes</taxon>
        <taxon>Pleosporomycetidae</taxon>
        <taxon>Pleosporales</taxon>
        <taxon>Lindgomycetaceae</taxon>
        <taxon>Clohesyomyces</taxon>
    </lineage>
</organism>
<protein>
    <submittedName>
        <fullName evidence="2">Uncharacterized protein</fullName>
    </submittedName>
</protein>
<dbReference type="EMBL" id="MCFA01000008">
    <property type="protein sequence ID" value="ORY18195.1"/>
    <property type="molecule type" value="Genomic_DNA"/>
</dbReference>
<sequence>MSTTEAETPLERTSRREAIYATNQQHAEETCQLIQAAREQMGKYEEVYRRWGIQHWRLGEHLRPRVLDSVDARDFAEESNQRGQSEVVRYDSSLPTRLRFTITFSTTERDTPPSETPPPKSTCATV</sequence>
<dbReference type="AlphaFoldDB" id="A0A1Y2A826"/>
<dbReference type="Proteomes" id="UP000193144">
    <property type="component" value="Unassembled WGS sequence"/>
</dbReference>